<sequence>MSKVTTEDALPGTPDASQEAERRISIVNSGKGRWERLWPVIACGAGLFSDGYLNGVRSSPPNCSQSTTCALSSIVA</sequence>
<protein>
    <submittedName>
        <fullName evidence="2">Uncharacterized protein</fullName>
    </submittedName>
</protein>
<dbReference type="AlphaFoldDB" id="A0A6A6NQ29"/>
<evidence type="ECO:0000256" key="1">
    <source>
        <dbReference type="SAM" id="MobiDB-lite"/>
    </source>
</evidence>
<dbReference type="EMBL" id="MU001695">
    <property type="protein sequence ID" value="KAF2453841.1"/>
    <property type="molecule type" value="Genomic_DNA"/>
</dbReference>
<feature type="region of interest" description="Disordered" evidence="1">
    <location>
        <begin position="1"/>
        <end position="21"/>
    </location>
</feature>
<accession>A0A6A6NQ29</accession>
<evidence type="ECO:0000313" key="2">
    <source>
        <dbReference type="EMBL" id="KAF2453841.1"/>
    </source>
</evidence>
<keyword evidence="3" id="KW-1185">Reference proteome</keyword>
<proteinExistence type="predicted"/>
<name>A0A6A6NQ29_9PEZI</name>
<gene>
    <name evidence="2" type="ORF">BDY21DRAFT_355244</name>
</gene>
<reference evidence="2" key="1">
    <citation type="journal article" date="2020" name="Stud. Mycol.">
        <title>101 Dothideomycetes genomes: a test case for predicting lifestyles and emergence of pathogens.</title>
        <authorList>
            <person name="Haridas S."/>
            <person name="Albert R."/>
            <person name="Binder M."/>
            <person name="Bloem J."/>
            <person name="Labutti K."/>
            <person name="Salamov A."/>
            <person name="Andreopoulos B."/>
            <person name="Baker S."/>
            <person name="Barry K."/>
            <person name="Bills G."/>
            <person name="Bluhm B."/>
            <person name="Cannon C."/>
            <person name="Castanera R."/>
            <person name="Culley D."/>
            <person name="Daum C."/>
            <person name="Ezra D."/>
            <person name="Gonzalez J."/>
            <person name="Henrissat B."/>
            <person name="Kuo A."/>
            <person name="Liang C."/>
            <person name="Lipzen A."/>
            <person name="Lutzoni F."/>
            <person name="Magnuson J."/>
            <person name="Mondo S."/>
            <person name="Nolan M."/>
            <person name="Ohm R."/>
            <person name="Pangilinan J."/>
            <person name="Park H.-J."/>
            <person name="Ramirez L."/>
            <person name="Alfaro M."/>
            <person name="Sun H."/>
            <person name="Tritt A."/>
            <person name="Yoshinaga Y."/>
            <person name="Zwiers L.-H."/>
            <person name="Turgeon B."/>
            <person name="Goodwin S."/>
            <person name="Spatafora J."/>
            <person name="Crous P."/>
            <person name="Grigoriev I."/>
        </authorList>
    </citation>
    <scope>NUCLEOTIDE SEQUENCE</scope>
    <source>
        <strain evidence="2">ATCC 16933</strain>
    </source>
</reference>
<dbReference type="Proteomes" id="UP000799766">
    <property type="component" value="Unassembled WGS sequence"/>
</dbReference>
<dbReference type="OrthoDB" id="2261376at2759"/>
<organism evidence="2 3">
    <name type="scientific">Lineolata rhizophorae</name>
    <dbReference type="NCBI Taxonomy" id="578093"/>
    <lineage>
        <taxon>Eukaryota</taxon>
        <taxon>Fungi</taxon>
        <taxon>Dikarya</taxon>
        <taxon>Ascomycota</taxon>
        <taxon>Pezizomycotina</taxon>
        <taxon>Dothideomycetes</taxon>
        <taxon>Dothideomycetes incertae sedis</taxon>
        <taxon>Lineolatales</taxon>
        <taxon>Lineolataceae</taxon>
        <taxon>Lineolata</taxon>
    </lineage>
</organism>
<evidence type="ECO:0000313" key="3">
    <source>
        <dbReference type="Proteomes" id="UP000799766"/>
    </source>
</evidence>